<dbReference type="InterPro" id="IPR006029">
    <property type="entry name" value="Neurotrans-gated_channel_TM"/>
</dbReference>
<keyword evidence="5" id="KW-0406">Ion transport</keyword>
<dbReference type="Pfam" id="PF02932">
    <property type="entry name" value="Neur_chan_memb"/>
    <property type="match status" value="1"/>
</dbReference>
<dbReference type="InterPro" id="IPR038050">
    <property type="entry name" value="Neuro_actylchol_rec"/>
</dbReference>
<dbReference type="Gene3D" id="1.20.58.390">
    <property type="entry name" value="Neurotransmitter-gated ion-channel transmembrane domain"/>
    <property type="match status" value="2"/>
</dbReference>
<dbReference type="SUPFAM" id="SSF90112">
    <property type="entry name" value="Neurotransmitter-gated ion-channel transmembrane pore"/>
    <property type="match status" value="1"/>
</dbReference>
<name>A0ABN8NIV1_9CNID</name>
<keyword evidence="4 5" id="KW-0472">Membrane</keyword>
<feature type="transmembrane region" description="Helical" evidence="5">
    <location>
        <begin position="321"/>
        <end position="346"/>
    </location>
</feature>
<comment type="similarity">
    <text evidence="5">Belongs to the ligand-gated ion channel (TC 1.A.9) family.</text>
</comment>
<feature type="domain" description="Neurotransmitter-gated ion-channel ligand-binding" evidence="7">
    <location>
        <begin position="43"/>
        <end position="259"/>
    </location>
</feature>
<dbReference type="CDD" id="cd19051">
    <property type="entry name" value="LGIC_TM_cation"/>
    <property type="match status" value="1"/>
</dbReference>
<protein>
    <submittedName>
        <fullName evidence="9">Uncharacterized protein</fullName>
    </submittedName>
</protein>
<evidence type="ECO:0000313" key="10">
    <source>
        <dbReference type="Proteomes" id="UP001159405"/>
    </source>
</evidence>
<dbReference type="EMBL" id="CALNXK010000021">
    <property type="protein sequence ID" value="CAH3108319.1"/>
    <property type="molecule type" value="Genomic_DNA"/>
</dbReference>
<comment type="subcellular location">
    <subcellularLocation>
        <location evidence="1">Membrane</location>
        <topology evidence="1">Multi-pass membrane protein</topology>
    </subcellularLocation>
</comment>
<dbReference type="Proteomes" id="UP001159405">
    <property type="component" value="Unassembled WGS sequence"/>
</dbReference>
<keyword evidence="2 5" id="KW-0812">Transmembrane</keyword>
<feature type="domain" description="Neurotransmitter-gated ion-channel transmembrane" evidence="8">
    <location>
        <begin position="266"/>
        <end position="473"/>
    </location>
</feature>
<dbReference type="Pfam" id="PF02931">
    <property type="entry name" value="Neur_chan_LBD"/>
    <property type="match status" value="1"/>
</dbReference>
<proteinExistence type="inferred from homology"/>
<feature type="region of interest" description="Disordered" evidence="6">
    <location>
        <begin position="1"/>
        <end position="25"/>
    </location>
</feature>
<dbReference type="PANTHER" id="PTHR18945">
    <property type="entry name" value="NEUROTRANSMITTER GATED ION CHANNEL"/>
    <property type="match status" value="1"/>
</dbReference>
<evidence type="ECO:0000256" key="6">
    <source>
        <dbReference type="SAM" id="MobiDB-lite"/>
    </source>
</evidence>
<dbReference type="InterPro" id="IPR006202">
    <property type="entry name" value="Neur_chan_lig-bd"/>
</dbReference>
<evidence type="ECO:0000259" key="7">
    <source>
        <dbReference type="Pfam" id="PF02931"/>
    </source>
</evidence>
<dbReference type="PROSITE" id="PS00236">
    <property type="entry name" value="NEUROTR_ION_CHANNEL"/>
    <property type="match status" value="1"/>
</dbReference>
<dbReference type="Gene3D" id="2.70.170.10">
    <property type="entry name" value="Neurotransmitter-gated ion-channel ligand-binding domain"/>
    <property type="match status" value="1"/>
</dbReference>
<keyword evidence="5" id="KW-0813">Transport</keyword>
<dbReference type="InterPro" id="IPR036734">
    <property type="entry name" value="Neur_chan_lig-bd_sf"/>
</dbReference>
<evidence type="ECO:0000256" key="5">
    <source>
        <dbReference type="RuleBase" id="RU000687"/>
    </source>
</evidence>
<keyword evidence="3 5" id="KW-1133">Transmembrane helix</keyword>
<feature type="transmembrane region" description="Helical" evidence="5">
    <location>
        <begin position="261"/>
        <end position="283"/>
    </location>
</feature>
<keyword evidence="10" id="KW-1185">Reference proteome</keyword>
<feature type="compositionally biased region" description="Polar residues" evidence="6">
    <location>
        <begin position="1"/>
        <end position="15"/>
    </location>
</feature>
<evidence type="ECO:0000313" key="9">
    <source>
        <dbReference type="EMBL" id="CAH3108319.1"/>
    </source>
</evidence>
<feature type="region of interest" description="Disordered" evidence="6">
    <location>
        <begin position="415"/>
        <end position="442"/>
    </location>
</feature>
<keyword evidence="5" id="KW-0407">Ion channel</keyword>
<feature type="non-terminal residue" evidence="9">
    <location>
        <position position="1"/>
    </location>
</feature>
<comment type="caution">
    <text evidence="9">The sequence shown here is derived from an EMBL/GenBank/DDBJ whole genome shotgun (WGS) entry which is preliminary data.</text>
</comment>
<organism evidence="9 10">
    <name type="scientific">Porites lobata</name>
    <dbReference type="NCBI Taxonomy" id="104759"/>
    <lineage>
        <taxon>Eukaryota</taxon>
        <taxon>Metazoa</taxon>
        <taxon>Cnidaria</taxon>
        <taxon>Anthozoa</taxon>
        <taxon>Hexacorallia</taxon>
        <taxon>Scleractinia</taxon>
        <taxon>Fungiina</taxon>
        <taxon>Poritidae</taxon>
        <taxon>Porites</taxon>
    </lineage>
</organism>
<sequence length="488" mass="54975">DVLGQNSTPGPQAQATEHPLRGLLQPPSSAQPLKYNIHQSAEYRLRQVLLGQYDKMVRPVLKPSDVINVTFIVDFKALSAVDSKDQIITTDTEITQVWTNLFLQWNPEDYEGIDRILVDPRTIWVPDIVLENNADSQVLQAGHVEKFHTYVLVQSNGQNTWISPSTFKSPCDINVKFFPFDKQQCNMKFRSLTADRSLLDIFSTTTETENPEKDLELTSSNGYWTLRSLVIKMTNYDEKKEPKRQFPEVIVSFFIGRKPTFFVLFTLVPCMIIGMLILVSFFIPAESGERIGLCATILLAVSVYLVVITDQLPEQSDTLPLIGVYYIVIMFEIGLALAATVLVLMAHHAISKPPKLLTYLTVLNGIVCSPKSCRRFTSKKRSKDIPPTPPASANAMVNPGTESINIDMEVTVTKENNDEKQDERSSNAGSITSVNEVDEDEENQEMWKQIGRALDRLFFSVFLVLFTLSTLIIYGQAGRLDSLDTFKF</sequence>
<feature type="transmembrane region" description="Helical" evidence="5">
    <location>
        <begin position="457"/>
        <end position="477"/>
    </location>
</feature>
<evidence type="ECO:0000256" key="3">
    <source>
        <dbReference type="ARBA" id="ARBA00022989"/>
    </source>
</evidence>
<evidence type="ECO:0000256" key="4">
    <source>
        <dbReference type="ARBA" id="ARBA00023136"/>
    </source>
</evidence>
<feature type="region of interest" description="Disordered" evidence="6">
    <location>
        <begin position="378"/>
        <end position="398"/>
    </location>
</feature>
<dbReference type="InterPro" id="IPR018000">
    <property type="entry name" value="Neurotransmitter_ion_chnl_CS"/>
</dbReference>
<evidence type="ECO:0000256" key="1">
    <source>
        <dbReference type="ARBA" id="ARBA00004141"/>
    </source>
</evidence>
<dbReference type="PRINTS" id="PR00252">
    <property type="entry name" value="NRIONCHANNEL"/>
</dbReference>
<evidence type="ECO:0000256" key="2">
    <source>
        <dbReference type="ARBA" id="ARBA00022692"/>
    </source>
</evidence>
<dbReference type="InterPro" id="IPR006201">
    <property type="entry name" value="Neur_channel"/>
</dbReference>
<dbReference type="SUPFAM" id="SSF63712">
    <property type="entry name" value="Nicotinic receptor ligand binding domain-like"/>
    <property type="match status" value="1"/>
</dbReference>
<evidence type="ECO:0000259" key="8">
    <source>
        <dbReference type="Pfam" id="PF02932"/>
    </source>
</evidence>
<reference evidence="9 10" key="1">
    <citation type="submission" date="2022-05" db="EMBL/GenBank/DDBJ databases">
        <authorList>
            <consortium name="Genoscope - CEA"/>
            <person name="William W."/>
        </authorList>
    </citation>
    <scope>NUCLEOTIDE SEQUENCE [LARGE SCALE GENOMIC DNA]</scope>
</reference>
<gene>
    <name evidence="9" type="ORF">PLOB_00017756</name>
</gene>
<accession>A0ABN8NIV1</accession>
<feature type="transmembrane region" description="Helical" evidence="5">
    <location>
        <begin position="290"/>
        <end position="309"/>
    </location>
</feature>
<feature type="compositionally biased region" description="Basic and acidic residues" evidence="6">
    <location>
        <begin position="415"/>
        <end position="425"/>
    </location>
</feature>
<dbReference type="InterPro" id="IPR036719">
    <property type="entry name" value="Neuro-gated_channel_TM_sf"/>
</dbReference>